<keyword evidence="5 8" id="KW-0472">Membrane</keyword>
<evidence type="ECO:0000256" key="3">
    <source>
        <dbReference type="ARBA" id="ARBA00022692"/>
    </source>
</evidence>
<dbReference type="GO" id="GO:0043025">
    <property type="term" value="C:neuronal cell body"/>
    <property type="evidence" value="ECO:0007669"/>
    <property type="project" value="TreeGrafter"/>
</dbReference>
<comment type="similarity">
    <text evidence="8">Belongs to the insect chemoreceptor superfamily. Gustatory receptor (GR) family.</text>
</comment>
<dbReference type="VEuPathDB" id="VectorBase:LLOJ010959"/>
<dbReference type="GO" id="GO:0007165">
    <property type="term" value="P:signal transduction"/>
    <property type="evidence" value="ECO:0007669"/>
    <property type="project" value="UniProtKB-KW"/>
</dbReference>
<dbReference type="GO" id="GO:0007635">
    <property type="term" value="P:chemosensory behavior"/>
    <property type="evidence" value="ECO:0007669"/>
    <property type="project" value="TreeGrafter"/>
</dbReference>
<feature type="transmembrane region" description="Helical" evidence="8">
    <location>
        <begin position="6"/>
        <end position="22"/>
    </location>
</feature>
<comment type="function">
    <text evidence="8">Gustatory receptor which mediates acceptance or avoidance behavior, depending on its substrates.</text>
</comment>
<feature type="transmembrane region" description="Helical" evidence="8">
    <location>
        <begin position="294"/>
        <end position="313"/>
    </location>
</feature>
<dbReference type="GO" id="GO:0008049">
    <property type="term" value="P:male courtship behavior"/>
    <property type="evidence" value="ECO:0007669"/>
    <property type="project" value="TreeGrafter"/>
</dbReference>
<feature type="transmembrane region" description="Helical" evidence="8">
    <location>
        <begin position="265"/>
        <end position="282"/>
    </location>
</feature>
<dbReference type="InterPro" id="IPR013604">
    <property type="entry name" value="7TM_chemorcpt"/>
</dbReference>
<keyword evidence="4 8" id="KW-1133">Transmembrane helix</keyword>
<evidence type="ECO:0000313" key="9">
    <source>
        <dbReference type="EnsemblMetazoa" id="LLOJ010959-PA"/>
    </source>
</evidence>
<evidence type="ECO:0000256" key="7">
    <source>
        <dbReference type="ARBA" id="ARBA00023224"/>
    </source>
</evidence>
<evidence type="ECO:0000256" key="4">
    <source>
        <dbReference type="ARBA" id="ARBA00022989"/>
    </source>
</evidence>
<evidence type="ECO:0000256" key="6">
    <source>
        <dbReference type="ARBA" id="ARBA00023170"/>
    </source>
</evidence>
<reference evidence="9" key="1">
    <citation type="submission" date="2020-05" db="UniProtKB">
        <authorList>
            <consortium name="EnsemblMetazoa"/>
        </authorList>
    </citation>
    <scope>IDENTIFICATION</scope>
    <source>
        <strain evidence="9">Jacobina</strain>
    </source>
</reference>
<evidence type="ECO:0000256" key="5">
    <source>
        <dbReference type="ARBA" id="ARBA00023136"/>
    </source>
</evidence>
<sequence length="395" mass="46241">MLDFSGYYNFINTLFCASLCSYKSERKKFEISYWKIFYCSINFILVPTLYIDDQKFLKTGVIITSGNLTLMVLLFQSFCQHAISTVLLLYKLLSVKDEVTYRNQYLKFEESFNESLHKRLIVPPSKRDYRTTLHFVNSVILFIFQLISLFIVMLQVVRDPSRGVLFILGYILNYFQVIASGNSFLDGVIQYKFMISCINETLLHNLNIIKFEVNSKSKPHCMITSCSISDNINKLQEFNSKIHFLFFELVNYESSTMIIVFCHKFLEIIIPFFYQFIIRYVYVEEYHNAPEFYVFALGYTLCNIISIVLYIVACEMIQQEMATTGKILHEFPIHKVDDRLKESISQFSIQILQEKRPISLCGMFNVDNTLLYSMISSMTSYLILLIQFQLQGIGL</sequence>
<dbReference type="AlphaFoldDB" id="A0A3F2ZDI8"/>
<comment type="subcellular location">
    <subcellularLocation>
        <location evidence="1 8">Cell membrane</location>
        <topology evidence="1 8">Multi-pass membrane protein</topology>
    </subcellularLocation>
</comment>
<accession>A0A3F2ZDI8</accession>
<evidence type="ECO:0000256" key="8">
    <source>
        <dbReference type="RuleBase" id="RU363108"/>
    </source>
</evidence>
<keyword evidence="3 8" id="KW-0812">Transmembrane</keyword>
<feature type="transmembrane region" description="Helical" evidence="8">
    <location>
        <begin position="71"/>
        <end position="93"/>
    </location>
</feature>
<feature type="transmembrane region" description="Helical" evidence="8">
    <location>
        <begin position="34"/>
        <end position="51"/>
    </location>
</feature>
<comment type="caution">
    <text evidence="8">Lacks conserved residue(s) required for the propagation of feature annotation.</text>
</comment>
<evidence type="ECO:0000256" key="2">
    <source>
        <dbReference type="ARBA" id="ARBA00022475"/>
    </source>
</evidence>
<dbReference type="EnsemblMetazoa" id="LLOJ010959-RA">
    <property type="protein sequence ID" value="LLOJ010959-PA"/>
    <property type="gene ID" value="LLOJ010959"/>
</dbReference>
<protein>
    <recommendedName>
        <fullName evidence="8">Gustatory receptor</fullName>
    </recommendedName>
</protein>
<keyword evidence="6 8" id="KW-0675">Receptor</keyword>
<dbReference type="GO" id="GO:0030425">
    <property type="term" value="C:dendrite"/>
    <property type="evidence" value="ECO:0007669"/>
    <property type="project" value="TreeGrafter"/>
</dbReference>
<feature type="transmembrane region" description="Helical" evidence="8">
    <location>
        <begin position="135"/>
        <end position="157"/>
    </location>
</feature>
<dbReference type="GO" id="GO:0005886">
    <property type="term" value="C:plasma membrane"/>
    <property type="evidence" value="ECO:0007669"/>
    <property type="project" value="UniProtKB-SubCell"/>
</dbReference>
<name>A0A3F2ZDI8_LUTLO</name>
<keyword evidence="2 8" id="KW-1003">Cell membrane</keyword>
<keyword evidence="7 8" id="KW-0807">Transducer</keyword>
<dbReference type="GO" id="GO:0030424">
    <property type="term" value="C:axon"/>
    <property type="evidence" value="ECO:0007669"/>
    <property type="project" value="TreeGrafter"/>
</dbReference>
<dbReference type="Pfam" id="PF08395">
    <property type="entry name" value="7tm_7"/>
    <property type="match status" value="1"/>
</dbReference>
<dbReference type="EMBL" id="AJWK01030488">
    <property type="status" value="NOT_ANNOTATED_CDS"/>
    <property type="molecule type" value="Genomic_DNA"/>
</dbReference>
<dbReference type="Proteomes" id="UP000092461">
    <property type="component" value="Unassembled WGS sequence"/>
</dbReference>
<dbReference type="PANTHER" id="PTHR21143:SF133">
    <property type="entry name" value="GUSTATORY AND PHEROMONE RECEPTOR 32A-RELATED"/>
    <property type="match status" value="1"/>
</dbReference>
<evidence type="ECO:0000313" key="10">
    <source>
        <dbReference type="Proteomes" id="UP000092461"/>
    </source>
</evidence>
<proteinExistence type="inferred from homology"/>
<feature type="transmembrane region" description="Helical" evidence="8">
    <location>
        <begin position="370"/>
        <end position="390"/>
    </location>
</feature>
<keyword evidence="10" id="KW-1185">Reference proteome</keyword>
<feature type="transmembrane region" description="Helical" evidence="8">
    <location>
        <begin position="163"/>
        <end position="185"/>
    </location>
</feature>
<evidence type="ECO:0000256" key="1">
    <source>
        <dbReference type="ARBA" id="ARBA00004651"/>
    </source>
</evidence>
<organism evidence="9 10">
    <name type="scientific">Lutzomyia longipalpis</name>
    <name type="common">Sand fly</name>
    <dbReference type="NCBI Taxonomy" id="7200"/>
    <lineage>
        <taxon>Eukaryota</taxon>
        <taxon>Metazoa</taxon>
        <taxon>Ecdysozoa</taxon>
        <taxon>Arthropoda</taxon>
        <taxon>Hexapoda</taxon>
        <taxon>Insecta</taxon>
        <taxon>Pterygota</taxon>
        <taxon>Neoptera</taxon>
        <taxon>Endopterygota</taxon>
        <taxon>Diptera</taxon>
        <taxon>Nematocera</taxon>
        <taxon>Psychodoidea</taxon>
        <taxon>Psychodidae</taxon>
        <taxon>Lutzomyia</taxon>
        <taxon>Lutzomyia</taxon>
    </lineage>
</organism>
<dbReference type="PANTHER" id="PTHR21143">
    <property type="entry name" value="INVERTEBRATE GUSTATORY RECEPTOR"/>
    <property type="match status" value="1"/>
</dbReference>
<dbReference type="GO" id="GO:0050909">
    <property type="term" value="P:sensory perception of taste"/>
    <property type="evidence" value="ECO:0007669"/>
    <property type="project" value="InterPro"/>
</dbReference>